<feature type="signal peptide" evidence="1">
    <location>
        <begin position="1"/>
        <end position="21"/>
    </location>
</feature>
<dbReference type="InterPro" id="IPR046589">
    <property type="entry name" value="DUF6647"/>
</dbReference>
<protein>
    <recommendedName>
        <fullName evidence="2">DUF6647 domain-containing protein</fullName>
    </recommendedName>
</protein>
<proteinExistence type="predicted"/>
<dbReference type="Pfam" id="PF20352">
    <property type="entry name" value="DUF6647"/>
    <property type="match status" value="1"/>
</dbReference>
<keyword evidence="4" id="KW-1185">Reference proteome</keyword>
<evidence type="ECO:0000313" key="4">
    <source>
        <dbReference type="Proteomes" id="UP000198894"/>
    </source>
</evidence>
<feature type="chain" id="PRO_5011438470" description="DUF6647 domain-containing protein" evidence="1">
    <location>
        <begin position="22"/>
        <end position="164"/>
    </location>
</feature>
<dbReference type="RefSeq" id="WP_236473791.1">
    <property type="nucleotide sequence ID" value="NZ_FNEE01000046.1"/>
</dbReference>
<feature type="domain" description="DUF6647" evidence="2">
    <location>
        <begin position="28"/>
        <end position="145"/>
    </location>
</feature>
<name>A0A1G9L3W7_9HYPH</name>
<dbReference type="Proteomes" id="UP000198894">
    <property type="component" value="Unassembled WGS sequence"/>
</dbReference>
<accession>A0A1G9L3W7</accession>
<organism evidence="3 4">
    <name type="scientific">Mesorhizobium muleiense</name>
    <dbReference type="NCBI Taxonomy" id="1004279"/>
    <lineage>
        <taxon>Bacteria</taxon>
        <taxon>Pseudomonadati</taxon>
        <taxon>Pseudomonadota</taxon>
        <taxon>Alphaproteobacteria</taxon>
        <taxon>Hyphomicrobiales</taxon>
        <taxon>Phyllobacteriaceae</taxon>
        <taxon>Mesorhizobium</taxon>
    </lineage>
</organism>
<sequence length="164" mass="17732">MRRSVLVLAVLWLAAMNAATAAERVDTPPVLQTIGMWLAANYDLPLAELPAVVTAPAIELVTMRYGAGATISSPEVVAVYDEDVNTIFLAAGWTGRTPAELSVLVHEMVHHLQAAAEMRFACPGEREALAYRAQEAWLRLFGTDLKSTFNIDPATLLVATVCTH</sequence>
<dbReference type="EMBL" id="FNEE01000046">
    <property type="protein sequence ID" value="SDL56496.1"/>
    <property type="molecule type" value="Genomic_DNA"/>
</dbReference>
<dbReference type="AlphaFoldDB" id="A0A1G9L3W7"/>
<gene>
    <name evidence="3" type="ORF">SAMN05428953_14613</name>
</gene>
<reference evidence="4" key="1">
    <citation type="submission" date="2016-10" db="EMBL/GenBank/DDBJ databases">
        <authorList>
            <person name="Varghese N."/>
            <person name="Submissions S."/>
        </authorList>
    </citation>
    <scope>NUCLEOTIDE SEQUENCE [LARGE SCALE GENOMIC DNA]</scope>
    <source>
        <strain evidence="4">CGMCC 1.11022</strain>
    </source>
</reference>
<evidence type="ECO:0000259" key="2">
    <source>
        <dbReference type="Pfam" id="PF20352"/>
    </source>
</evidence>
<evidence type="ECO:0000256" key="1">
    <source>
        <dbReference type="SAM" id="SignalP"/>
    </source>
</evidence>
<evidence type="ECO:0000313" key="3">
    <source>
        <dbReference type="EMBL" id="SDL56496.1"/>
    </source>
</evidence>
<keyword evidence="1" id="KW-0732">Signal</keyword>